<evidence type="ECO:0000313" key="1">
    <source>
        <dbReference type="EMBL" id="KAI4381894.1"/>
    </source>
</evidence>
<dbReference type="Proteomes" id="UP001057402">
    <property type="component" value="Chromosome 3"/>
</dbReference>
<proteinExistence type="predicted"/>
<sequence length="123" mass="13419">MERGDPLKQRQRDYRLEENEEGDAALELTLGPPGEEPCKKKGNQGTLHFLSLGTPDTTTTITCPSSYLEVEEEEDGGERKAGAYVVPPPPLATAVQKSQKRCAPAAVVGWPPIRSYRRNIAGV</sequence>
<keyword evidence="2" id="KW-1185">Reference proteome</keyword>
<organism evidence="1 2">
    <name type="scientific">Melastoma candidum</name>
    <dbReference type="NCBI Taxonomy" id="119954"/>
    <lineage>
        <taxon>Eukaryota</taxon>
        <taxon>Viridiplantae</taxon>
        <taxon>Streptophyta</taxon>
        <taxon>Embryophyta</taxon>
        <taxon>Tracheophyta</taxon>
        <taxon>Spermatophyta</taxon>
        <taxon>Magnoliopsida</taxon>
        <taxon>eudicotyledons</taxon>
        <taxon>Gunneridae</taxon>
        <taxon>Pentapetalae</taxon>
        <taxon>rosids</taxon>
        <taxon>malvids</taxon>
        <taxon>Myrtales</taxon>
        <taxon>Melastomataceae</taxon>
        <taxon>Melastomatoideae</taxon>
        <taxon>Melastomateae</taxon>
        <taxon>Melastoma</taxon>
    </lineage>
</organism>
<comment type="caution">
    <text evidence="1">The sequence shown here is derived from an EMBL/GenBank/DDBJ whole genome shotgun (WGS) entry which is preliminary data.</text>
</comment>
<gene>
    <name evidence="1" type="ORF">MLD38_007917</name>
</gene>
<accession>A0ACB9RSU9</accession>
<dbReference type="EMBL" id="CM042882">
    <property type="protein sequence ID" value="KAI4381894.1"/>
    <property type="molecule type" value="Genomic_DNA"/>
</dbReference>
<evidence type="ECO:0000313" key="2">
    <source>
        <dbReference type="Proteomes" id="UP001057402"/>
    </source>
</evidence>
<protein>
    <submittedName>
        <fullName evidence="1">Uncharacterized protein</fullName>
    </submittedName>
</protein>
<name>A0ACB9RSU9_9MYRT</name>
<reference evidence="2" key="1">
    <citation type="journal article" date="2023" name="Front. Plant Sci.">
        <title>Chromosomal-level genome assembly of Melastoma candidum provides insights into trichome evolution.</title>
        <authorList>
            <person name="Zhong Y."/>
            <person name="Wu W."/>
            <person name="Sun C."/>
            <person name="Zou P."/>
            <person name="Liu Y."/>
            <person name="Dai S."/>
            <person name="Zhou R."/>
        </authorList>
    </citation>
    <scope>NUCLEOTIDE SEQUENCE [LARGE SCALE GENOMIC DNA]</scope>
</reference>